<evidence type="ECO:0000313" key="2">
    <source>
        <dbReference type="EMBL" id="MFD2756794.1"/>
    </source>
</evidence>
<dbReference type="Gene3D" id="3.40.50.720">
    <property type="entry name" value="NAD(P)-binding Rossmann-like Domain"/>
    <property type="match status" value="1"/>
</dbReference>
<evidence type="ECO:0000259" key="1">
    <source>
        <dbReference type="Pfam" id="PF13460"/>
    </source>
</evidence>
<sequence>MTSNDRIVILGGHGKVALLAAPRLVAAGFAVDSVIRNPDHAADVEAAGATPRVLDIESASVDEFAELFAGAKAVVFSAGAGGGSPERTHAVDFVAATRSMDAAAKAGVSRYVMVSYTRADADLDTVAESDSFFPYVRAKHDADEYLRASDLDFTILGPGTLTLDAATERVRLADASGEALEGTLADDEKVTSRDNVAAVIAHVVATGAASREKVNFYDGDTPIATAIR</sequence>
<name>A0ABW5UTT7_9MICO</name>
<protein>
    <submittedName>
        <fullName evidence="2">NAD(P)H-binding protein</fullName>
    </submittedName>
</protein>
<feature type="domain" description="NAD(P)-binding" evidence="1">
    <location>
        <begin position="11"/>
        <end position="205"/>
    </location>
</feature>
<comment type="caution">
    <text evidence="2">The sequence shown here is derived from an EMBL/GenBank/DDBJ whole genome shotgun (WGS) entry which is preliminary data.</text>
</comment>
<gene>
    <name evidence="2" type="ORF">ACFSW7_00180</name>
</gene>
<organism evidence="2 3">
    <name type="scientific">Gulosibacter faecalis</name>
    <dbReference type="NCBI Taxonomy" id="272240"/>
    <lineage>
        <taxon>Bacteria</taxon>
        <taxon>Bacillati</taxon>
        <taxon>Actinomycetota</taxon>
        <taxon>Actinomycetes</taxon>
        <taxon>Micrococcales</taxon>
        <taxon>Microbacteriaceae</taxon>
        <taxon>Gulosibacter</taxon>
    </lineage>
</organism>
<dbReference type="Proteomes" id="UP001597492">
    <property type="component" value="Unassembled WGS sequence"/>
</dbReference>
<evidence type="ECO:0000313" key="3">
    <source>
        <dbReference type="Proteomes" id="UP001597492"/>
    </source>
</evidence>
<dbReference type="Pfam" id="PF13460">
    <property type="entry name" value="NAD_binding_10"/>
    <property type="match status" value="1"/>
</dbReference>
<reference evidence="3" key="1">
    <citation type="journal article" date="2019" name="Int. J. Syst. Evol. Microbiol.">
        <title>The Global Catalogue of Microorganisms (GCM) 10K type strain sequencing project: providing services to taxonomists for standard genome sequencing and annotation.</title>
        <authorList>
            <consortium name="The Broad Institute Genomics Platform"/>
            <consortium name="The Broad Institute Genome Sequencing Center for Infectious Disease"/>
            <person name="Wu L."/>
            <person name="Ma J."/>
        </authorList>
    </citation>
    <scope>NUCLEOTIDE SEQUENCE [LARGE SCALE GENOMIC DNA]</scope>
    <source>
        <strain evidence="3">TISTR 1514</strain>
    </source>
</reference>
<dbReference type="SUPFAM" id="SSF51735">
    <property type="entry name" value="NAD(P)-binding Rossmann-fold domains"/>
    <property type="match status" value="1"/>
</dbReference>
<dbReference type="InterPro" id="IPR016040">
    <property type="entry name" value="NAD(P)-bd_dom"/>
</dbReference>
<proteinExistence type="predicted"/>
<keyword evidence="3" id="KW-1185">Reference proteome</keyword>
<dbReference type="RefSeq" id="WP_019619576.1">
    <property type="nucleotide sequence ID" value="NZ_JBHUNE010000001.1"/>
</dbReference>
<dbReference type="InterPro" id="IPR036291">
    <property type="entry name" value="NAD(P)-bd_dom_sf"/>
</dbReference>
<dbReference type="PANTHER" id="PTHR15020">
    <property type="entry name" value="FLAVIN REDUCTASE-RELATED"/>
    <property type="match status" value="1"/>
</dbReference>
<accession>A0ABW5UTT7</accession>
<dbReference type="EMBL" id="JBHUNE010000001">
    <property type="protein sequence ID" value="MFD2756794.1"/>
    <property type="molecule type" value="Genomic_DNA"/>
</dbReference>
<dbReference type="PANTHER" id="PTHR15020:SF50">
    <property type="entry name" value="UPF0659 PROTEIN YMR090W"/>
    <property type="match status" value="1"/>
</dbReference>